<keyword evidence="2" id="KW-1185">Reference proteome</keyword>
<accession>A0ABS8ZSE0</accession>
<dbReference type="Proteomes" id="UP001521150">
    <property type="component" value="Unassembled WGS sequence"/>
</dbReference>
<protein>
    <submittedName>
        <fullName evidence="1">Uncharacterized protein</fullName>
    </submittedName>
</protein>
<reference evidence="1 2" key="1">
    <citation type="submission" date="2021-12" db="EMBL/GenBank/DDBJ databases">
        <title>Genome sequence of Kibdelosporangium philippinense ATCC 49844.</title>
        <authorList>
            <person name="Fedorov E.A."/>
            <person name="Omeragic M."/>
            <person name="Shalygina K.F."/>
            <person name="Maclea K.S."/>
        </authorList>
    </citation>
    <scope>NUCLEOTIDE SEQUENCE [LARGE SCALE GENOMIC DNA]</scope>
    <source>
        <strain evidence="1 2">ATCC 49844</strain>
    </source>
</reference>
<evidence type="ECO:0000313" key="2">
    <source>
        <dbReference type="Proteomes" id="UP001521150"/>
    </source>
</evidence>
<comment type="caution">
    <text evidence="1">The sequence shown here is derived from an EMBL/GenBank/DDBJ whole genome shotgun (WGS) entry which is preliminary data.</text>
</comment>
<sequence>MADALEGRVVELRHLDDFVGGGDLFPLVRKELGEIQDLVDSASFTEVIGRRLLTVVGELAQLVGWVASDAGRYAEAQHVYLGGR</sequence>
<proteinExistence type="predicted"/>
<dbReference type="EMBL" id="JAJVCN010000003">
    <property type="protein sequence ID" value="MCE7009348.1"/>
    <property type="molecule type" value="Genomic_DNA"/>
</dbReference>
<organism evidence="1 2">
    <name type="scientific">Kibdelosporangium philippinense</name>
    <dbReference type="NCBI Taxonomy" id="211113"/>
    <lineage>
        <taxon>Bacteria</taxon>
        <taxon>Bacillati</taxon>
        <taxon>Actinomycetota</taxon>
        <taxon>Actinomycetes</taxon>
        <taxon>Pseudonocardiales</taxon>
        <taxon>Pseudonocardiaceae</taxon>
        <taxon>Kibdelosporangium</taxon>
    </lineage>
</organism>
<evidence type="ECO:0000313" key="1">
    <source>
        <dbReference type="EMBL" id="MCE7009348.1"/>
    </source>
</evidence>
<name>A0ABS8ZSE0_9PSEU</name>
<dbReference type="RefSeq" id="WP_233730770.1">
    <property type="nucleotide sequence ID" value="NZ_JAJVCN010000003.1"/>
</dbReference>
<gene>
    <name evidence="1" type="ORF">LWC34_42025</name>
</gene>